<evidence type="ECO:0000313" key="1">
    <source>
        <dbReference type="EMBL" id="JAD97820.1"/>
    </source>
</evidence>
<reference evidence="1" key="2">
    <citation type="journal article" date="2015" name="Data Brief">
        <title>Shoot transcriptome of the giant reed, Arundo donax.</title>
        <authorList>
            <person name="Barrero R.A."/>
            <person name="Guerrero F.D."/>
            <person name="Moolhuijzen P."/>
            <person name="Goolsby J.A."/>
            <person name="Tidwell J."/>
            <person name="Bellgard S.E."/>
            <person name="Bellgard M.I."/>
        </authorList>
    </citation>
    <scope>NUCLEOTIDE SEQUENCE</scope>
    <source>
        <tissue evidence="1">Shoot tissue taken approximately 20 cm above the soil surface</tissue>
    </source>
</reference>
<organism evidence="1">
    <name type="scientific">Arundo donax</name>
    <name type="common">Giant reed</name>
    <name type="synonym">Donax arundinaceus</name>
    <dbReference type="NCBI Taxonomy" id="35708"/>
    <lineage>
        <taxon>Eukaryota</taxon>
        <taxon>Viridiplantae</taxon>
        <taxon>Streptophyta</taxon>
        <taxon>Embryophyta</taxon>
        <taxon>Tracheophyta</taxon>
        <taxon>Spermatophyta</taxon>
        <taxon>Magnoliopsida</taxon>
        <taxon>Liliopsida</taxon>
        <taxon>Poales</taxon>
        <taxon>Poaceae</taxon>
        <taxon>PACMAD clade</taxon>
        <taxon>Arundinoideae</taxon>
        <taxon>Arundineae</taxon>
        <taxon>Arundo</taxon>
    </lineage>
</organism>
<accession>A0A0A9EIX6</accession>
<dbReference type="AlphaFoldDB" id="A0A0A9EIX6"/>
<dbReference type="EMBL" id="GBRH01200075">
    <property type="protein sequence ID" value="JAD97820.1"/>
    <property type="molecule type" value="Transcribed_RNA"/>
</dbReference>
<sequence length="54" mass="5823">MSPSTIAICCSRGNHYQNYLLFLHVIGTMILLSTLELEIATSSSLVPGSNKPLS</sequence>
<protein>
    <submittedName>
        <fullName evidence="1">Uncharacterized protein</fullName>
    </submittedName>
</protein>
<reference evidence="1" key="1">
    <citation type="submission" date="2014-09" db="EMBL/GenBank/DDBJ databases">
        <authorList>
            <person name="Magalhaes I.L.F."/>
            <person name="Oliveira U."/>
            <person name="Santos F.R."/>
            <person name="Vidigal T.H.D.A."/>
            <person name="Brescovit A.D."/>
            <person name="Santos A.J."/>
        </authorList>
    </citation>
    <scope>NUCLEOTIDE SEQUENCE</scope>
    <source>
        <tissue evidence="1">Shoot tissue taken approximately 20 cm above the soil surface</tissue>
    </source>
</reference>
<name>A0A0A9EIX6_ARUDO</name>
<proteinExistence type="predicted"/>